<accession>A0A0A9DXP1</accession>
<evidence type="ECO:0000313" key="1">
    <source>
        <dbReference type="EMBL" id="JAD93339.1"/>
    </source>
</evidence>
<reference evidence="1" key="2">
    <citation type="journal article" date="2015" name="Data Brief">
        <title>Shoot transcriptome of the giant reed, Arundo donax.</title>
        <authorList>
            <person name="Barrero R.A."/>
            <person name="Guerrero F.D."/>
            <person name="Moolhuijzen P."/>
            <person name="Goolsby J.A."/>
            <person name="Tidwell J."/>
            <person name="Bellgard S.E."/>
            <person name="Bellgard M.I."/>
        </authorList>
    </citation>
    <scope>NUCLEOTIDE SEQUENCE</scope>
    <source>
        <tissue evidence="1">Shoot tissue taken approximately 20 cm above the soil surface</tissue>
    </source>
</reference>
<name>A0A0A9DXP1_ARUDO</name>
<dbReference type="EMBL" id="GBRH01204556">
    <property type="protein sequence ID" value="JAD93339.1"/>
    <property type="molecule type" value="Transcribed_RNA"/>
</dbReference>
<protein>
    <submittedName>
        <fullName evidence="1">NADH dehydrogenase</fullName>
    </submittedName>
</protein>
<organism evidence="1">
    <name type="scientific">Arundo donax</name>
    <name type="common">Giant reed</name>
    <name type="synonym">Donax arundinaceus</name>
    <dbReference type="NCBI Taxonomy" id="35708"/>
    <lineage>
        <taxon>Eukaryota</taxon>
        <taxon>Viridiplantae</taxon>
        <taxon>Streptophyta</taxon>
        <taxon>Embryophyta</taxon>
        <taxon>Tracheophyta</taxon>
        <taxon>Spermatophyta</taxon>
        <taxon>Magnoliopsida</taxon>
        <taxon>Liliopsida</taxon>
        <taxon>Poales</taxon>
        <taxon>Poaceae</taxon>
        <taxon>PACMAD clade</taxon>
        <taxon>Arundinoideae</taxon>
        <taxon>Arundineae</taxon>
        <taxon>Arundo</taxon>
    </lineage>
</organism>
<proteinExistence type="predicted"/>
<sequence>MNLLELLNHQWQMFGDGLSLEGFPLSLPAPAHSKESHRECQEVVTEESEMLNPLSTIPNPLPESGPGGLFQQVEGPKLVSYDHHQLLNL</sequence>
<reference evidence="1" key="1">
    <citation type="submission" date="2014-09" db="EMBL/GenBank/DDBJ databases">
        <authorList>
            <person name="Magalhaes I.L.F."/>
            <person name="Oliveira U."/>
            <person name="Santos F.R."/>
            <person name="Vidigal T.H.D.A."/>
            <person name="Brescovit A.D."/>
            <person name="Santos A.J."/>
        </authorList>
    </citation>
    <scope>NUCLEOTIDE SEQUENCE</scope>
    <source>
        <tissue evidence="1">Shoot tissue taken approximately 20 cm above the soil surface</tissue>
    </source>
</reference>
<dbReference type="AlphaFoldDB" id="A0A0A9DXP1"/>